<evidence type="ECO:0000313" key="2">
    <source>
        <dbReference type="EMBL" id="MFC7405550.1"/>
    </source>
</evidence>
<keyword evidence="1" id="KW-0472">Membrane</keyword>
<keyword evidence="1" id="KW-0812">Transmembrane</keyword>
<dbReference type="SUPFAM" id="SSF50998">
    <property type="entry name" value="Quinoprotein alcohol dehydrogenase-like"/>
    <property type="match status" value="1"/>
</dbReference>
<name>A0ABW2Q824_9MICO</name>
<dbReference type="Proteomes" id="UP001596455">
    <property type="component" value="Unassembled WGS sequence"/>
</dbReference>
<dbReference type="Gene3D" id="2.130.10.10">
    <property type="entry name" value="YVTN repeat-like/Quinoprotein amine dehydrogenase"/>
    <property type="match status" value="1"/>
</dbReference>
<dbReference type="InterPro" id="IPR011047">
    <property type="entry name" value="Quinoprotein_ADH-like_sf"/>
</dbReference>
<organism evidence="2 3">
    <name type="scientific">Georgenia alba</name>
    <dbReference type="NCBI Taxonomy" id="2233858"/>
    <lineage>
        <taxon>Bacteria</taxon>
        <taxon>Bacillati</taxon>
        <taxon>Actinomycetota</taxon>
        <taxon>Actinomycetes</taxon>
        <taxon>Micrococcales</taxon>
        <taxon>Bogoriellaceae</taxon>
        <taxon>Georgenia</taxon>
    </lineage>
</organism>
<feature type="transmembrane region" description="Helical" evidence="1">
    <location>
        <begin position="12"/>
        <end position="34"/>
    </location>
</feature>
<proteinExistence type="predicted"/>
<evidence type="ECO:0000256" key="1">
    <source>
        <dbReference type="SAM" id="Phobius"/>
    </source>
</evidence>
<dbReference type="RefSeq" id="WP_382394087.1">
    <property type="nucleotide sequence ID" value="NZ_JBHTCQ010000002.1"/>
</dbReference>
<dbReference type="InterPro" id="IPR015943">
    <property type="entry name" value="WD40/YVTN_repeat-like_dom_sf"/>
</dbReference>
<evidence type="ECO:0000313" key="3">
    <source>
        <dbReference type="Proteomes" id="UP001596455"/>
    </source>
</evidence>
<protein>
    <recommendedName>
        <fullName evidence="4">PQQ-binding-like beta-propeller repeat protein</fullName>
    </recommendedName>
</protein>
<gene>
    <name evidence="2" type="ORF">ACFQQL_10565</name>
</gene>
<keyword evidence="1" id="KW-1133">Transmembrane helix</keyword>
<evidence type="ECO:0008006" key="4">
    <source>
        <dbReference type="Google" id="ProtNLM"/>
    </source>
</evidence>
<comment type="caution">
    <text evidence="2">The sequence shown here is derived from an EMBL/GenBank/DDBJ whole genome shotgun (WGS) entry which is preliminary data.</text>
</comment>
<keyword evidence="3" id="KW-1185">Reference proteome</keyword>
<sequence>MTVSGPAWARRRGVVVVAVVVAVVVVIACVVAWARWRVADGDAAWVTQVDEFSPVAGDDALVVDHDRSRLLLATETGFAILARSDGSVLAEHTMDGPWDQTGSDVALVDGGVLVAGESVLGVLAGDGTWRWRLPGTARSLWYAGVDPARRTVVVHDSGADDIVGHDTRTGERVWSIDRPIAPDLETSPIGEPVAAVLGVDLLEPERRGLAFGTADGAQHYERAGNGWIGIGAEAAVAVEDGCDMTVVRADGPVDVDWPHAGPPDWCDAVAGRGRFAFVESRARTWSLDLTSGEIRELPVDDRFEEQLRQQAGVAQAHRWLVLGLPGGLEVYDAATGEVRWTHEWRGGGEILAVGVDGVVVRDRPGPWDRFVGGAVGGAVMLHDESGARAGTFFLGGAGVNGARVLGAGEAVVVTDDGDVVMLR</sequence>
<reference evidence="3" key="1">
    <citation type="journal article" date="2019" name="Int. J. Syst. Evol. Microbiol.">
        <title>The Global Catalogue of Microorganisms (GCM) 10K type strain sequencing project: providing services to taxonomists for standard genome sequencing and annotation.</title>
        <authorList>
            <consortium name="The Broad Institute Genomics Platform"/>
            <consortium name="The Broad Institute Genome Sequencing Center for Infectious Disease"/>
            <person name="Wu L."/>
            <person name="Ma J."/>
        </authorList>
    </citation>
    <scope>NUCLEOTIDE SEQUENCE [LARGE SCALE GENOMIC DNA]</scope>
    <source>
        <strain evidence="3">JCM 1490</strain>
    </source>
</reference>
<dbReference type="EMBL" id="JBHTCQ010000002">
    <property type="protein sequence ID" value="MFC7405550.1"/>
    <property type="molecule type" value="Genomic_DNA"/>
</dbReference>
<accession>A0ABW2Q824</accession>